<dbReference type="InterPro" id="IPR050109">
    <property type="entry name" value="HTH-type_TetR-like_transc_reg"/>
</dbReference>
<evidence type="ECO:0000256" key="1">
    <source>
        <dbReference type="ARBA" id="ARBA00023015"/>
    </source>
</evidence>
<dbReference type="OrthoDB" id="5185169at2"/>
<dbReference type="PRINTS" id="PR00455">
    <property type="entry name" value="HTHTETR"/>
</dbReference>
<keyword evidence="1" id="KW-0805">Transcription regulation</keyword>
<evidence type="ECO:0000259" key="5">
    <source>
        <dbReference type="PROSITE" id="PS50977"/>
    </source>
</evidence>
<dbReference type="PROSITE" id="PS50977">
    <property type="entry name" value="HTH_TETR_2"/>
    <property type="match status" value="1"/>
</dbReference>
<dbReference type="PANTHER" id="PTHR30055:SF234">
    <property type="entry name" value="HTH-TYPE TRANSCRIPTIONAL REGULATOR BETI"/>
    <property type="match status" value="1"/>
</dbReference>
<keyword evidence="7" id="KW-1185">Reference proteome</keyword>
<feature type="DNA-binding region" description="H-T-H motif" evidence="4">
    <location>
        <begin position="36"/>
        <end position="55"/>
    </location>
</feature>
<dbReference type="Gene3D" id="1.10.10.60">
    <property type="entry name" value="Homeodomain-like"/>
    <property type="match status" value="1"/>
</dbReference>
<dbReference type="GO" id="GO:0000976">
    <property type="term" value="F:transcription cis-regulatory region binding"/>
    <property type="evidence" value="ECO:0007669"/>
    <property type="project" value="TreeGrafter"/>
</dbReference>
<dbReference type="Gene3D" id="1.10.357.10">
    <property type="entry name" value="Tetracycline Repressor, domain 2"/>
    <property type="match status" value="1"/>
</dbReference>
<evidence type="ECO:0000313" key="6">
    <source>
        <dbReference type="EMBL" id="SNT22369.1"/>
    </source>
</evidence>
<evidence type="ECO:0000256" key="3">
    <source>
        <dbReference type="ARBA" id="ARBA00023163"/>
    </source>
</evidence>
<keyword evidence="2 4" id="KW-0238">DNA-binding</keyword>
<name>A0A239KXY8_9ACTN</name>
<reference evidence="6 7" key="1">
    <citation type="submission" date="2017-06" db="EMBL/GenBank/DDBJ databases">
        <authorList>
            <person name="Kim H.J."/>
            <person name="Triplett B.A."/>
        </authorList>
    </citation>
    <scope>NUCLEOTIDE SEQUENCE [LARGE SCALE GENOMIC DNA]</scope>
    <source>
        <strain evidence="6 7">CGMCC 4.2132</strain>
    </source>
</reference>
<gene>
    <name evidence="6" type="ORF">SAMN05216276_102939</name>
</gene>
<evidence type="ECO:0000313" key="7">
    <source>
        <dbReference type="Proteomes" id="UP000198282"/>
    </source>
</evidence>
<dbReference type="Proteomes" id="UP000198282">
    <property type="component" value="Unassembled WGS sequence"/>
</dbReference>
<dbReference type="InterPro" id="IPR001647">
    <property type="entry name" value="HTH_TetR"/>
</dbReference>
<dbReference type="PANTHER" id="PTHR30055">
    <property type="entry name" value="HTH-TYPE TRANSCRIPTIONAL REGULATOR RUTR"/>
    <property type="match status" value="1"/>
</dbReference>
<dbReference type="InterPro" id="IPR009057">
    <property type="entry name" value="Homeodomain-like_sf"/>
</dbReference>
<sequence>MSDELGLRERKKRQTRQLISDVASGLFVQRGFDNVTVAEVAEAANVSTKTVFNYFQRKEDLFFDRFPQAIDLITRAVRERPVGEEPLAALRRLALELLKERHPLGGVGEGYQFFWQVVLDSPPLQARAREFAEELEGLIGALFAEATGAAPDDSWSRLSAALIVAAYRTAYVVGARRILAGERADDVLDDHIVLLNRSFDSLERALAS</sequence>
<evidence type="ECO:0000256" key="4">
    <source>
        <dbReference type="PROSITE-ProRule" id="PRU00335"/>
    </source>
</evidence>
<organism evidence="6 7">
    <name type="scientific">Streptosporangium subroseum</name>
    <dbReference type="NCBI Taxonomy" id="106412"/>
    <lineage>
        <taxon>Bacteria</taxon>
        <taxon>Bacillati</taxon>
        <taxon>Actinomycetota</taxon>
        <taxon>Actinomycetes</taxon>
        <taxon>Streptosporangiales</taxon>
        <taxon>Streptosporangiaceae</taxon>
        <taxon>Streptosporangium</taxon>
    </lineage>
</organism>
<dbReference type="InterPro" id="IPR041347">
    <property type="entry name" value="MftR_C"/>
</dbReference>
<proteinExistence type="predicted"/>
<dbReference type="EMBL" id="FZOD01000029">
    <property type="protein sequence ID" value="SNT22369.1"/>
    <property type="molecule type" value="Genomic_DNA"/>
</dbReference>
<dbReference type="RefSeq" id="WP_089210004.1">
    <property type="nucleotide sequence ID" value="NZ_FZOD01000029.1"/>
</dbReference>
<dbReference type="Pfam" id="PF00440">
    <property type="entry name" value="TetR_N"/>
    <property type="match status" value="1"/>
</dbReference>
<dbReference type="AlphaFoldDB" id="A0A239KXY8"/>
<evidence type="ECO:0000256" key="2">
    <source>
        <dbReference type="ARBA" id="ARBA00023125"/>
    </source>
</evidence>
<dbReference type="GO" id="GO:0003700">
    <property type="term" value="F:DNA-binding transcription factor activity"/>
    <property type="evidence" value="ECO:0007669"/>
    <property type="project" value="TreeGrafter"/>
</dbReference>
<dbReference type="SUPFAM" id="SSF46689">
    <property type="entry name" value="Homeodomain-like"/>
    <property type="match status" value="1"/>
</dbReference>
<feature type="domain" description="HTH tetR-type" evidence="5">
    <location>
        <begin position="13"/>
        <end position="73"/>
    </location>
</feature>
<accession>A0A239KXY8</accession>
<protein>
    <submittedName>
        <fullName evidence="6">Transcriptional regulator, TetR family</fullName>
    </submittedName>
</protein>
<dbReference type="Pfam" id="PF17754">
    <property type="entry name" value="TetR_C_14"/>
    <property type="match status" value="1"/>
</dbReference>
<keyword evidence="3" id="KW-0804">Transcription</keyword>